<evidence type="ECO:0000259" key="9">
    <source>
        <dbReference type="PROSITE" id="PS51324"/>
    </source>
</evidence>
<comment type="caution">
    <text evidence="11">The sequence shown here is derived from an EMBL/GenBank/DDBJ whole genome shotgun (WGS) entry which is preliminary data.</text>
</comment>
<dbReference type="Proteomes" id="UP000593567">
    <property type="component" value="Unassembled WGS sequence"/>
</dbReference>
<feature type="domain" description="ERV/ALR sulfhydryl oxidase" evidence="9">
    <location>
        <begin position="303"/>
        <end position="416"/>
    </location>
</feature>
<dbReference type="EMBL" id="VXIV02000790">
    <property type="protein sequence ID" value="KAF6036042.1"/>
    <property type="molecule type" value="Genomic_DNA"/>
</dbReference>
<keyword evidence="6" id="KW-1015">Disulfide bond</keyword>
<evidence type="ECO:0000256" key="2">
    <source>
        <dbReference type="ARBA" id="ARBA00022630"/>
    </source>
</evidence>
<evidence type="ECO:0000256" key="8">
    <source>
        <dbReference type="RuleBase" id="RU371123"/>
    </source>
</evidence>
<dbReference type="Gene3D" id="1.20.120.310">
    <property type="entry name" value="ERV/ALR sulfhydryl oxidase domain"/>
    <property type="match status" value="1"/>
</dbReference>
<gene>
    <name evidence="11" type="ORF">EB796_005647</name>
</gene>
<evidence type="ECO:0000313" key="12">
    <source>
        <dbReference type="Proteomes" id="UP000593567"/>
    </source>
</evidence>
<dbReference type="GO" id="GO:0016971">
    <property type="term" value="F:flavin-dependent sulfhydryl oxidase activity"/>
    <property type="evidence" value="ECO:0007669"/>
    <property type="project" value="InterPro"/>
</dbReference>
<dbReference type="GO" id="GO:0003756">
    <property type="term" value="F:protein disulfide isomerase activity"/>
    <property type="evidence" value="ECO:0007669"/>
    <property type="project" value="TreeGrafter"/>
</dbReference>
<evidence type="ECO:0000256" key="7">
    <source>
        <dbReference type="ARBA" id="ARBA00023180"/>
    </source>
</evidence>
<feature type="domain" description="Thioredoxin" evidence="10">
    <location>
        <begin position="51"/>
        <end position="189"/>
    </location>
</feature>
<keyword evidence="7" id="KW-0325">Glycoprotein</keyword>
<dbReference type="SUPFAM" id="SSF52833">
    <property type="entry name" value="Thioredoxin-like"/>
    <property type="match status" value="1"/>
</dbReference>
<dbReference type="GO" id="GO:0006457">
    <property type="term" value="P:protein folding"/>
    <property type="evidence" value="ECO:0007669"/>
    <property type="project" value="TreeGrafter"/>
</dbReference>
<protein>
    <recommendedName>
        <fullName evidence="8">Sulfhydryl oxidase</fullName>
        <ecNumber evidence="8">1.8.3.2</ecNumber>
    </recommendedName>
</protein>
<dbReference type="EC" id="1.8.3.2" evidence="8"/>
<comment type="cofactor">
    <cofactor evidence="1 8">
        <name>FAD</name>
        <dbReference type="ChEBI" id="CHEBI:57692"/>
    </cofactor>
</comment>
<keyword evidence="2 8" id="KW-0285">Flavoprotein</keyword>
<keyword evidence="8" id="KW-0812">Transmembrane</keyword>
<dbReference type="Pfam" id="PF00085">
    <property type="entry name" value="Thioredoxin"/>
    <property type="match status" value="1"/>
</dbReference>
<dbReference type="Gene3D" id="3.40.30.10">
    <property type="entry name" value="Glutaredoxin"/>
    <property type="match status" value="1"/>
</dbReference>
<evidence type="ECO:0000259" key="10">
    <source>
        <dbReference type="PROSITE" id="PS51352"/>
    </source>
</evidence>
<accession>A0A7J7KBM2</accession>
<dbReference type="PANTHER" id="PTHR22897">
    <property type="entry name" value="QUIESCIN Q6-RELATED SULFHYDRYL OXIDASE"/>
    <property type="match status" value="1"/>
</dbReference>
<evidence type="ECO:0000313" key="11">
    <source>
        <dbReference type="EMBL" id="KAF6036042.1"/>
    </source>
</evidence>
<dbReference type="GO" id="GO:0005615">
    <property type="term" value="C:extracellular space"/>
    <property type="evidence" value="ECO:0007669"/>
    <property type="project" value="TreeGrafter"/>
</dbReference>
<organism evidence="11 12">
    <name type="scientific">Bugula neritina</name>
    <name type="common">Brown bryozoan</name>
    <name type="synonym">Sertularia neritina</name>
    <dbReference type="NCBI Taxonomy" id="10212"/>
    <lineage>
        <taxon>Eukaryota</taxon>
        <taxon>Metazoa</taxon>
        <taxon>Spiralia</taxon>
        <taxon>Lophotrochozoa</taxon>
        <taxon>Bryozoa</taxon>
        <taxon>Gymnolaemata</taxon>
        <taxon>Cheilostomatida</taxon>
        <taxon>Flustrina</taxon>
        <taxon>Buguloidea</taxon>
        <taxon>Bugulidae</taxon>
        <taxon>Bugula</taxon>
    </lineage>
</organism>
<evidence type="ECO:0000256" key="4">
    <source>
        <dbReference type="ARBA" id="ARBA00022827"/>
    </source>
</evidence>
<proteinExistence type="predicted"/>
<dbReference type="InterPro" id="IPR036774">
    <property type="entry name" value="ERV/ALR_sulphydryl_oxid_sf"/>
</dbReference>
<dbReference type="OrthoDB" id="59470at2759"/>
<dbReference type="PANTHER" id="PTHR22897:SF8">
    <property type="entry name" value="SULFHYDRYL OXIDASE"/>
    <property type="match status" value="1"/>
</dbReference>
<feature type="transmembrane region" description="Helical" evidence="8">
    <location>
        <begin position="40"/>
        <end position="60"/>
    </location>
</feature>
<evidence type="ECO:0000256" key="1">
    <source>
        <dbReference type="ARBA" id="ARBA00001974"/>
    </source>
</evidence>
<comment type="caution">
    <text evidence="8">Lacks conserved residue(s) required for the propagation of feature annotation.</text>
</comment>
<keyword evidence="8" id="KW-1133">Transmembrane helix</keyword>
<evidence type="ECO:0000256" key="3">
    <source>
        <dbReference type="ARBA" id="ARBA00022729"/>
    </source>
</evidence>
<keyword evidence="12" id="KW-1185">Reference proteome</keyword>
<evidence type="ECO:0000256" key="5">
    <source>
        <dbReference type="ARBA" id="ARBA00023002"/>
    </source>
</evidence>
<dbReference type="InterPro" id="IPR036249">
    <property type="entry name" value="Thioredoxin-like_sf"/>
</dbReference>
<dbReference type="InterPro" id="IPR039798">
    <property type="entry name" value="Sulfhydryl_oxidase"/>
</dbReference>
<keyword evidence="3" id="KW-0732">Signal</keyword>
<dbReference type="AlphaFoldDB" id="A0A7J7KBM2"/>
<evidence type="ECO:0000256" key="6">
    <source>
        <dbReference type="ARBA" id="ARBA00023157"/>
    </source>
</evidence>
<dbReference type="GO" id="GO:0000139">
    <property type="term" value="C:Golgi membrane"/>
    <property type="evidence" value="ECO:0007669"/>
    <property type="project" value="TreeGrafter"/>
</dbReference>
<dbReference type="PROSITE" id="PS51324">
    <property type="entry name" value="ERV_ALR"/>
    <property type="match status" value="1"/>
</dbReference>
<dbReference type="PROSITE" id="PS51352">
    <property type="entry name" value="THIOREDOXIN_2"/>
    <property type="match status" value="1"/>
</dbReference>
<dbReference type="InterPro" id="IPR017905">
    <property type="entry name" value="ERV/ALR_sulphydryl_oxidase"/>
</dbReference>
<comment type="catalytic activity">
    <reaction evidence="8">
        <text>2 R'C(R)SH + O2 = R'C(R)S-S(R)CR' + H2O2</text>
        <dbReference type="Rhea" id="RHEA:17357"/>
        <dbReference type="ChEBI" id="CHEBI:15379"/>
        <dbReference type="ChEBI" id="CHEBI:16240"/>
        <dbReference type="ChEBI" id="CHEBI:16520"/>
        <dbReference type="ChEBI" id="CHEBI:17412"/>
        <dbReference type="EC" id="1.8.3.2"/>
    </reaction>
</comment>
<sequence>MMFCIQWLCKPEAVYKLLSEMVDTTSDTTILSCRLHNSNLTLLLFLLCLFISGLAAAPGAKNTNNLYPDGSPVVNLEVDSFYRNVQNSERCWLVLFYLSWCGHCIDYVPLYTSTATNLKGLSKYVQVSAINCAKESNAAICRDHGIVGYPTLTFIPSHTADSTPKKHAIPYNTTQSYDTLHQFVVGKLKSIYPQSIASIDKLLEVSVLTNLHKRRTLSALIRFQHNLPAQLLFNSIFLLQQYFPVNNVQVSESLSLLYSKVSAGVGTDGSARRISNSKWSHLLKETGILDVTQNMQLVGCRGSEARYRGYPCTLWTLFHTLSIAASEDNSKNLNSVLLKPDIPPSCSVLAVMRSYVAHFFTCLDCRTHFMEMSKELDESKFTTNRECVLWLWRSHNKVNKRLAGAAGEDPSHRKVQFPDQVSCHKCRTPKGMWNEDMVYHFLHSLYTEVKNKWPVSNSTRLSSLHNGWKGNAGLNIIDISLCYIIYIGSALVIALIFYCVVIRQRLYLRSRKSASLAATDKYSYKPIY</sequence>
<dbReference type="SUPFAM" id="SSF69000">
    <property type="entry name" value="FAD-dependent thiol oxidase"/>
    <property type="match status" value="1"/>
</dbReference>
<reference evidence="11" key="1">
    <citation type="submission" date="2020-06" db="EMBL/GenBank/DDBJ databases">
        <title>Draft genome of Bugula neritina, a colonial animal packing powerful symbionts and potential medicines.</title>
        <authorList>
            <person name="Rayko M."/>
        </authorList>
    </citation>
    <scope>NUCLEOTIDE SEQUENCE [LARGE SCALE GENOMIC DNA]</scope>
    <source>
        <strain evidence="11">Kwan_BN1</strain>
    </source>
</reference>
<keyword evidence="5 8" id="KW-0560">Oxidoreductase</keyword>
<dbReference type="InterPro" id="IPR013766">
    <property type="entry name" value="Thioredoxin_domain"/>
</dbReference>
<feature type="transmembrane region" description="Helical" evidence="8">
    <location>
        <begin position="483"/>
        <end position="502"/>
    </location>
</feature>
<name>A0A7J7KBM2_BUGNE</name>
<keyword evidence="8" id="KW-0472">Membrane</keyword>
<dbReference type="Pfam" id="PF04777">
    <property type="entry name" value="Evr1_Alr"/>
    <property type="match status" value="1"/>
</dbReference>
<keyword evidence="4 8" id="KW-0274">FAD</keyword>